<reference evidence="2" key="1">
    <citation type="submission" date="2023-03" db="EMBL/GenBank/DDBJ databases">
        <title>Massive genome expansion in bonnet fungi (Mycena s.s.) driven by repeated elements and novel gene families across ecological guilds.</title>
        <authorList>
            <consortium name="Lawrence Berkeley National Laboratory"/>
            <person name="Harder C.B."/>
            <person name="Miyauchi S."/>
            <person name="Viragh M."/>
            <person name="Kuo A."/>
            <person name="Thoen E."/>
            <person name="Andreopoulos B."/>
            <person name="Lu D."/>
            <person name="Skrede I."/>
            <person name="Drula E."/>
            <person name="Henrissat B."/>
            <person name="Morin E."/>
            <person name="Kohler A."/>
            <person name="Barry K."/>
            <person name="LaButti K."/>
            <person name="Morin E."/>
            <person name="Salamov A."/>
            <person name="Lipzen A."/>
            <person name="Mereny Z."/>
            <person name="Hegedus B."/>
            <person name="Baldrian P."/>
            <person name="Stursova M."/>
            <person name="Weitz H."/>
            <person name="Taylor A."/>
            <person name="Grigoriev I.V."/>
            <person name="Nagy L.G."/>
            <person name="Martin F."/>
            <person name="Kauserud H."/>
        </authorList>
    </citation>
    <scope>NUCLEOTIDE SEQUENCE</scope>
    <source>
        <strain evidence="2">CBHHK182m</strain>
    </source>
</reference>
<evidence type="ECO:0000313" key="2">
    <source>
        <dbReference type="EMBL" id="KAJ7739018.1"/>
    </source>
</evidence>
<evidence type="ECO:0000313" key="3">
    <source>
        <dbReference type="Proteomes" id="UP001215598"/>
    </source>
</evidence>
<dbReference type="Proteomes" id="UP001215598">
    <property type="component" value="Unassembled WGS sequence"/>
</dbReference>
<dbReference type="AlphaFoldDB" id="A0AAD7IB00"/>
<name>A0AAD7IB00_9AGAR</name>
<sequence>MRFTPIRLQYPLTKPFSQKYCFLLLGFALVSVSILTTVNVFLVGYNVVSITTTNFHSPAGLRLPWDSSSPCAPHEFRLGDTFRTNISAFSYSIFDVQLPDDIGGNPMPQGSFSYAENDLSQCDVTEYEITVRPGDRLITASTAIQCKAPLAFQASTSWSFSNHEQVGAIAAGTFPENSLARAITNAMIRQRSLSGYLQRPLHTKGMFEPKTFQSSRQRASRMLAVSTFRLHHPSIRFL</sequence>
<accession>A0AAD7IB00</accession>
<keyword evidence="1" id="KW-1133">Transmembrane helix</keyword>
<keyword evidence="1" id="KW-0472">Membrane</keyword>
<keyword evidence="1" id="KW-0812">Transmembrane</keyword>
<protein>
    <submittedName>
        <fullName evidence="2">Uncharacterized protein</fullName>
    </submittedName>
</protein>
<proteinExistence type="predicted"/>
<comment type="caution">
    <text evidence="2">The sequence shown here is derived from an EMBL/GenBank/DDBJ whole genome shotgun (WGS) entry which is preliminary data.</text>
</comment>
<dbReference type="EMBL" id="JARKIB010000109">
    <property type="protein sequence ID" value="KAJ7739018.1"/>
    <property type="molecule type" value="Genomic_DNA"/>
</dbReference>
<organism evidence="2 3">
    <name type="scientific">Mycena metata</name>
    <dbReference type="NCBI Taxonomy" id="1033252"/>
    <lineage>
        <taxon>Eukaryota</taxon>
        <taxon>Fungi</taxon>
        <taxon>Dikarya</taxon>
        <taxon>Basidiomycota</taxon>
        <taxon>Agaricomycotina</taxon>
        <taxon>Agaricomycetes</taxon>
        <taxon>Agaricomycetidae</taxon>
        <taxon>Agaricales</taxon>
        <taxon>Marasmiineae</taxon>
        <taxon>Mycenaceae</taxon>
        <taxon>Mycena</taxon>
    </lineage>
</organism>
<evidence type="ECO:0000256" key="1">
    <source>
        <dbReference type="SAM" id="Phobius"/>
    </source>
</evidence>
<gene>
    <name evidence="2" type="ORF">B0H16DRAFT_68610</name>
</gene>
<feature type="transmembrane region" description="Helical" evidence="1">
    <location>
        <begin position="20"/>
        <end position="45"/>
    </location>
</feature>
<keyword evidence="3" id="KW-1185">Reference proteome</keyword>